<feature type="compositionally biased region" description="Polar residues" evidence="1">
    <location>
        <begin position="128"/>
        <end position="146"/>
    </location>
</feature>
<dbReference type="EMBL" id="GBRD01002834">
    <property type="protein sequence ID" value="JAG62987.1"/>
    <property type="molecule type" value="Transcribed_RNA"/>
</dbReference>
<reference evidence="3" key="2">
    <citation type="submission" date="2014-07" db="EMBL/GenBank/DDBJ databases">
        <authorList>
            <person name="Hull J."/>
        </authorList>
    </citation>
    <scope>NUCLEOTIDE SEQUENCE</scope>
</reference>
<protein>
    <submittedName>
        <fullName evidence="3">Uncharacterized protein</fullName>
    </submittedName>
</protein>
<name>A0A0A9X0J4_LYGHE</name>
<feature type="region of interest" description="Disordered" evidence="1">
    <location>
        <begin position="193"/>
        <end position="212"/>
    </location>
</feature>
<evidence type="ECO:0000256" key="1">
    <source>
        <dbReference type="SAM" id="MobiDB-lite"/>
    </source>
</evidence>
<sequence>MIDTSGFVVMGVGLVSVMVVNLFVNKNDKKCPQSSINLQAYSGPDDFPLPIPDSIYKQSGDSPKVEPITANQLETKNVKHDRVTFLPPKKINEPPASLLPMTNPFLEKLDLKVTYSQDSMVYHSTSKLDWETSSDNSQGDQTVQEQTKTEDTSTSEELSHGDSVSQDQPKDSSSYSSSLSWEDAFVEREPFIDPMKGFYHPKMPGTTKNKKF</sequence>
<evidence type="ECO:0000313" key="3">
    <source>
        <dbReference type="EMBL" id="JAG14242.1"/>
    </source>
</evidence>
<evidence type="ECO:0000313" key="4">
    <source>
        <dbReference type="EMBL" id="JAG62987.1"/>
    </source>
</evidence>
<dbReference type="AlphaFoldDB" id="A0A0A9X0J4"/>
<keyword evidence="2" id="KW-1133">Transmembrane helix</keyword>
<reference evidence="4" key="3">
    <citation type="submission" date="2014-09" db="EMBL/GenBank/DDBJ databases">
        <authorList>
            <person name="Magalhaes I.L.F."/>
            <person name="Oliveira U."/>
            <person name="Santos F.R."/>
            <person name="Vidigal T.H.D.A."/>
            <person name="Brescovit A.D."/>
            <person name="Santos A.J."/>
        </authorList>
    </citation>
    <scope>NUCLEOTIDE SEQUENCE</scope>
</reference>
<dbReference type="EMBL" id="GBHO01029362">
    <property type="protein sequence ID" value="JAG14242.1"/>
    <property type="molecule type" value="Transcribed_RNA"/>
</dbReference>
<organism evidence="3">
    <name type="scientific">Lygus hesperus</name>
    <name type="common">Western plant bug</name>
    <dbReference type="NCBI Taxonomy" id="30085"/>
    <lineage>
        <taxon>Eukaryota</taxon>
        <taxon>Metazoa</taxon>
        <taxon>Ecdysozoa</taxon>
        <taxon>Arthropoda</taxon>
        <taxon>Hexapoda</taxon>
        <taxon>Insecta</taxon>
        <taxon>Pterygota</taxon>
        <taxon>Neoptera</taxon>
        <taxon>Paraneoptera</taxon>
        <taxon>Hemiptera</taxon>
        <taxon>Heteroptera</taxon>
        <taxon>Panheteroptera</taxon>
        <taxon>Cimicomorpha</taxon>
        <taxon>Miridae</taxon>
        <taxon>Mirini</taxon>
        <taxon>Lygus</taxon>
    </lineage>
</organism>
<gene>
    <name evidence="3" type="ORF">CM83_99989</name>
</gene>
<proteinExistence type="predicted"/>
<keyword evidence="2" id="KW-0812">Transmembrane</keyword>
<evidence type="ECO:0000256" key="2">
    <source>
        <dbReference type="SAM" id="Phobius"/>
    </source>
</evidence>
<reference evidence="3" key="1">
    <citation type="journal article" date="2014" name="PLoS ONE">
        <title>Transcriptome-Based Identification of ABC Transporters in the Western Tarnished Plant Bug Lygus hesperus.</title>
        <authorList>
            <person name="Hull J.J."/>
            <person name="Chaney K."/>
            <person name="Geib S.M."/>
            <person name="Fabrick J.A."/>
            <person name="Brent C.S."/>
            <person name="Walsh D."/>
            <person name="Lavine L.C."/>
        </authorList>
    </citation>
    <scope>NUCLEOTIDE SEQUENCE</scope>
</reference>
<keyword evidence="2" id="KW-0472">Membrane</keyword>
<feature type="transmembrane region" description="Helical" evidence="2">
    <location>
        <begin position="6"/>
        <end position="24"/>
    </location>
</feature>
<accession>A0A0A9X0J4</accession>
<feature type="region of interest" description="Disordered" evidence="1">
    <location>
        <begin position="128"/>
        <end position="179"/>
    </location>
</feature>